<evidence type="ECO:0000313" key="13">
    <source>
        <dbReference type="Proteomes" id="UP000078459"/>
    </source>
</evidence>
<dbReference type="FunFam" id="1.10.287.130:FF:000045">
    <property type="entry name" value="Two-component system sensor histidine kinase/response regulator"/>
    <property type="match status" value="1"/>
</dbReference>
<dbReference type="Pfam" id="PF12833">
    <property type="entry name" value="HTH_18"/>
    <property type="match status" value="1"/>
</dbReference>
<dbReference type="SMART" id="SM00388">
    <property type="entry name" value="HisKA"/>
    <property type="match status" value="1"/>
</dbReference>
<evidence type="ECO:0000256" key="4">
    <source>
        <dbReference type="ARBA" id="ARBA00023015"/>
    </source>
</evidence>
<evidence type="ECO:0000256" key="3">
    <source>
        <dbReference type="ARBA" id="ARBA00022553"/>
    </source>
</evidence>
<dbReference type="InterPro" id="IPR013783">
    <property type="entry name" value="Ig-like_fold"/>
</dbReference>
<comment type="catalytic activity">
    <reaction evidence="1">
        <text>ATP + protein L-histidine = ADP + protein N-phospho-L-histidine.</text>
        <dbReference type="EC" id="2.7.13.3"/>
    </reaction>
</comment>
<dbReference type="GO" id="GO:0003700">
    <property type="term" value="F:DNA-binding transcription factor activity"/>
    <property type="evidence" value="ECO:0007669"/>
    <property type="project" value="InterPro"/>
</dbReference>
<evidence type="ECO:0000256" key="1">
    <source>
        <dbReference type="ARBA" id="ARBA00000085"/>
    </source>
</evidence>
<keyword evidence="6" id="KW-0804">Transcription</keyword>
<feature type="domain" description="Response regulatory" evidence="11">
    <location>
        <begin position="1137"/>
        <end position="1252"/>
    </location>
</feature>
<dbReference type="InterPro" id="IPR003594">
    <property type="entry name" value="HATPase_dom"/>
</dbReference>
<dbReference type="SMART" id="SM00448">
    <property type="entry name" value="REC"/>
    <property type="match status" value="1"/>
</dbReference>
<dbReference type="InterPro" id="IPR003661">
    <property type="entry name" value="HisK_dim/P_dom"/>
</dbReference>
<dbReference type="InterPro" id="IPR018062">
    <property type="entry name" value="HTH_AraC-typ_CS"/>
</dbReference>
<dbReference type="InterPro" id="IPR018060">
    <property type="entry name" value="HTH_AraC"/>
</dbReference>
<evidence type="ECO:0000259" key="10">
    <source>
        <dbReference type="PROSITE" id="PS50109"/>
    </source>
</evidence>
<accession>A0A179DLW1</accession>
<sequence length="1388" mass="157665">MKIIFKPIFCFLLIFFLGGRIFGQIQSINFKHLTINEGLSQNTIYCTFQDKKGFIWVGTEDGLNRFDGVDWLIFKHELSNKHSLSNNQVNDIAQAEDGKLIIATADGLNVYDPAKDIFNRVNLHTSKGQINEFVSSVFKDSKGRFWIGSRDGLKLLNQEKTAIQKSFSFNPNKGGLNPEKILNTFESNNGQLWVNTGTGLKLFNLKSLQFENLPKEIANNKVLNEGNIRVIKQDNINNFWFGTEANGLFYYDVAKQTIINYRNNPVANSIASNVVRDVFFYSPTEIWIGTRDGLSILNLETQRFNNYVYDKYNPNSLSHNSVRNFLRDNAGSIWLGTFAGGLNIFYESSRNFNYLGEKLGNDLGLNHRVVSAINQEPDGGLWVGTEGGGLNYIDRAKNISRFYPIINLANNGSNIVKCLVDDGKGKIWLGTYNGISIFDKKSQTFSGLFKSSSDLNSSQNYQIHDLVLDGNISYIATNGKGLIIQSPTETQELTYNQKDNSTISSNNLTTLLKLGNSLWIGSQRGLNKYNINQKTFTRYLNEENDLNSLSANSILCLYNDKEDNLWVGTEGGGINFYDSKNNKFKAITTANGLSNNVIHSLIQDNDGFLWASTNKGISKINIQAYLKDSKKVSVINYNVSDGLQSNQFSNEAVAKGINGELLFGGINGITSFFPAKIKANEFKPRVVLTDFFIRNKEVSINTEDSPLINQIEETDELTLSYDQAYFTIKYAALNFINPEKNNYAFKLEGFNDEDWNEVGNQRTATYTNLSPGNYVFKVKASNNDGVWNDQIRTLKIKILPPFWKTWWAYLLYLSIIAGLLYLYYIYSIRTAKLKNELAFEHQSHEKDQELAQRKLAFFTNISHEIKTPLTLILAPVEKLIELNAGNNLVQNQLALMQRNGERLVRLINQLLDFRKFESGKIRLRAAEGNMVRFVKEVTMAFDSYAKYLKINLVVDVQSNSIKTYFDRDNFEKIIYNLLSNALKFTPEGGTVRVGVRQDIKDDGEGFVCIFVEDNGKGIPENYIDKIFDEFDHSNNDDDNPLGTGIGLAFTKALVQLHHGNITVQSEETTRINKGFTKFTVKIPLGRKHLSEDEIIENYKTSEDIKLYSLDEGNIGNSVIIEEKKQKFLADAGDEAPIMLIVEDNAEVRDFLKEHFEKSFNVHTAENGKIGLEKSLELIPDIIISDVMMPEMTGTKLCNEIKSNQATSHIPVILLTARTPLIFKIEGLETGADDYITKPFSMKVVETRVWNLLELRRQLRERYRKEISLEPKNIALSSPDERFIEKVMKFIEDNIGEPTLNVEALGKEVGMSRVTLYRKIKGLTNQTTIEIIRNVRIKRAAQLLETKHYNVSEVAYMVGFTDLDYFRKCFKEQFKKTPKDYGNSKEKEV</sequence>
<dbReference type="SMART" id="SM00342">
    <property type="entry name" value="HTH_ARAC"/>
    <property type="match status" value="1"/>
</dbReference>
<evidence type="ECO:0000259" key="9">
    <source>
        <dbReference type="PROSITE" id="PS01124"/>
    </source>
</evidence>
<keyword evidence="13" id="KW-1185">Reference proteome</keyword>
<dbReference type="InterPro" id="IPR011110">
    <property type="entry name" value="Reg_prop"/>
</dbReference>
<dbReference type="SUPFAM" id="SSF52172">
    <property type="entry name" value="CheY-like"/>
    <property type="match status" value="1"/>
</dbReference>
<dbReference type="InterPro" id="IPR001789">
    <property type="entry name" value="Sig_transdc_resp-reg_receiver"/>
</dbReference>
<dbReference type="InterPro" id="IPR011006">
    <property type="entry name" value="CheY-like_superfamily"/>
</dbReference>
<dbReference type="Gene3D" id="1.10.287.130">
    <property type="match status" value="1"/>
</dbReference>
<dbReference type="Gene3D" id="1.10.10.60">
    <property type="entry name" value="Homeodomain-like"/>
    <property type="match status" value="2"/>
</dbReference>
<dbReference type="InterPro" id="IPR005467">
    <property type="entry name" value="His_kinase_dom"/>
</dbReference>
<feature type="modified residue" description="4-aspartylphosphate" evidence="7">
    <location>
        <position position="1185"/>
    </location>
</feature>
<dbReference type="InterPro" id="IPR036890">
    <property type="entry name" value="HATPase_C_sf"/>
</dbReference>
<dbReference type="PANTHER" id="PTHR43547">
    <property type="entry name" value="TWO-COMPONENT HISTIDINE KINASE"/>
    <property type="match status" value="1"/>
</dbReference>
<dbReference type="SUPFAM" id="SSF46689">
    <property type="entry name" value="Homeodomain-like"/>
    <property type="match status" value="1"/>
</dbReference>
<reference evidence="12 13" key="1">
    <citation type="submission" date="2016-04" db="EMBL/GenBank/DDBJ databases">
        <authorList>
            <person name="Evans L.H."/>
            <person name="Alamgir A."/>
            <person name="Owens N."/>
            <person name="Weber N.D."/>
            <person name="Virtaneva K."/>
            <person name="Barbian K."/>
            <person name="Babar A."/>
            <person name="Rosenke K."/>
        </authorList>
    </citation>
    <scope>NUCLEOTIDE SEQUENCE [LARGE SCALE GENOMIC DNA]</scope>
    <source>
        <strain evidence="12 13">CCM 8644</strain>
    </source>
</reference>
<dbReference type="InterPro" id="IPR004358">
    <property type="entry name" value="Sig_transdc_His_kin-like_C"/>
</dbReference>
<feature type="transmembrane region" description="Helical" evidence="8">
    <location>
        <begin position="806"/>
        <end position="826"/>
    </location>
</feature>
<dbReference type="PROSITE" id="PS01124">
    <property type="entry name" value="HTH_ARAC_FAMILY_2"/>
    <property type="match status" value="1"/>
</dbReference>
<dbReference type="Pfam" id="PF07494">
    <property type="entry name" value="Reg_prop"/>
    <property type="match status" value="4"/>
</dbReference>
<dbReference type="PANTHER" id="PTHR43547:SF2">
    <property type="entry name" value="HYBRID SIGNAL TRANSDUCTION HISTIDINE KINASE C"/>
    <property type="match status" value="1"/>
</dbReference>
<dbReference type="SUPFAM" id="SSF47384">
    <property type="entry name" value="Homodimeric domain of signal transducing histidine kinase"/>
    <property type="match status" value="1"/>
</dbReference>
<dbReference type="PROSITE" id="PS50110">
    <property type="entry name" value="RESPONSE_REGULATORY"/>
    <property type="match status" value="1"/>
</dbReference>
<proteinExistence type="predicted"/>
<keyword evidence="4" id="KW-0805">Transcription regulation</keyword>
<dbReference type="Gene3D" id="2.130.10.10">
    <property type="entry name" value="YVTN repeat-like/Quinoprotein amine dehydrogenase"/>
    <property type="match status" value="2"/>
</dbReference>
<dbReference type="CDD" id="cd17574">
    <property type="entry name" value="REC_OmpR"/>
    <property type="match status" value="1"/>
</dbReference>
<dbReference type="Gene3D" id="3.30.565.10">
    <property type="entry name" value="Histidine kinase-like ATPase, C-terminal domain"/>
    <property type="match status" value="1"/>
</dbReference>
<keyword evidence="8" id="KW-1133">Transmembrane helix</keyword>
<evidence type="ECO:0000256" key="5">
    <source>
        <dbReference type="ARBA" id="ARBA00023125"/>
    </source>
</evidence>
<dbReference type="InterPro" id="IPR015943">
    <property type="entry name" value="WD40/YVTN_repeat-like_dom_sf"/>
</dbReference>
<dbReference type="Pfam" id="PF02518">
    <property type="entry name" value="HATPase_c"/>
    <property type="match status" value="1"/>
</dbReference>
<dbReference type="GO" id="GO:0043565">
    <property type="term" value="F:sequence-specific DNA binding"/>
    <property type="evidence" value="ECO:0007669"/>
    <property type="project" value="InterPro"/>
</dbReference>
<comment type="caution">
    <text evidence="12">The sequence shown here is derived from an EMBL/GenBank/DDBJ whole genome shotgun (WGS) entry which is preliminary data.</text>
</comment>
<keyword evidence="3 7" id="KW-0597">Phosphoprotein</keyword>
<reference evidence="12 13" key="2">
    <citation type="submission" date="2016-06" db="EMBL/GenBank/DDBJ databases">
        <title>Pedobacter psychrophilus sp. nov., isolated from Antarctic fragmentary rock.</title>
        <authorList>
            <person name="Svec P."/>
        </authorList>
    </citation>
    <scope>NUCLEOTIDE SEQUENCE [LARGE SCALE GENOMIC DNA]</scope>
    <source>
        <strain evidence="12 13">CCM 8644</strain>
    </source>
</reference>
<evidence type="ECO:0000313" key="12">
    <source>
        <dbReference type="EMBL" id="OAQ42031.1"/>
    </source>
</evidence>
<dbReference type="PROSITE" id="PS50109">
    <property type="entry name" value="HIS_KIN"/>
    <property type="match status" value="1"/>
</dbReference>
<dbReference type="RefSeq" id="WP_068821062.1">
    <property type="nucleotide sequence ID" value="NZ_LWHJ01000011.1"/>
</dbReference>
<dbReference type="SUPFAM" id="SSF55874">
    <property type="entry name" value="ATPase domain of HSP90 chaperone/DNA topoisomerase II/histidine kinase"/>
    <property type="match status" value="1"/>
</dbReference>
<dbReference type="STRING" id="1826909.A5893_02645"/>
<evidence type="ECO:0000256" key="2">
    <source>
        <dbReference type="ARBA" id="ARBA00012438"/>
    </source>
</evidence>
<dbReference type="InterPro" id="IPR011123">
    <property type="entry name" value="Y_Y_Y"/>
</dbReference>
<dbReference type="InterPro" id="IPR036097">
    <property type="entry name" value="HisK_dim/P_sf"/>
</dbReference>
<keyword evidence="8" id="KW-0472">Membrane</keyword>
<dbReference type="GO" id="GO:0000155">
    <property type="term" value="F:phosphorelay sensor kinase activity"/>
    <property type="evidence" value="ECO:0007669"/>
    <property type="project" value="InterPro"/>
</dbReference>
<dbReference type="Gene3D" id="2.60.40.10">
    <property type="entry name" value="Immunoglobulins"/>
    <property type="match status" value="1"/>
</dbReference>
<evidence type="ECO:0000256" key="7">
    <source>
        <dbReference type="PROSITE-ProRule" id="PRU00169"/>
    </source>
</evidence>
<dbReference type="FunFam" id="2.60.40.10:FF:000791">
    <property type="entry name" value="Two-component system sensor histidine kinase/response regulator"/>
    <property type="match status" value="1"/>
</dbReference>
<dbReference type="EC" id="2.7.13.3" evidence="2"/>
<dbReference type="CDD" id="cd00146">
    <property type="entry name" value="PKD"/>
    <property type="match status" value="1"/>
</dbReference>
<dbReference type="PRINTS" id="PR00344">
    <property type="entry name" value="BCTRLSENSOR"/>
</dbReference>
<dbReference type="SMART" id="SM00387">
    <property type="entry name" value="HATPase_c"/>
    <property type="match status" value="1"/>
</dbReference>
<dbReference type="Pfam" id="PF00512">
    <property type="entry name" value="HisKA"/>
    <property type="match status" value="1"/>
</dbReference>
<name>A0A179DLW1_9SPHI</name>
<dbReference type="CDD" id="cd00082">
    <property type="entry name" value="HisKA"/>
    <property type="match status" value="1"/>
</dbReference>
<dbReference type="InterPro" id="IPR009057">
    <property type="entry name" value="Homeodomain-like_sf"/>
</dbReference>
<evidence type="ECO:0000256" key="6">
    <source>
        <dbReference type="ARBA" id="ARBA00023163"/>
    </source>
</evidence>
<evidence type="ECO:0000259" key="11">
    <source>
        <dbReference type="PROSITE" id="PS50110"/>
    </source>
</evidence>
<organism evidence="12 13">
    <name type="scientific">Pedobacter psychrophilus</name>
    <dbReference type="NCBI Taxonomy" id="1826909"/>
    <lineage>
        <taxon>Bacteria</taxon>
        <taxon>Pseudomonadati</taxon>
        <taxon>Bacteroidota</taxon>
        <taxon>Sphingobacteriia</taxon>
        <taxon>Sphingobacteriales</taxon>
        <taxon>Sphingobacteriaceae</taxon>
        <taxon>Pedobacter</taxon>
    </lineage>
</organism>
<dbReference type="PROSITE" id="PS00041">
    <property type="entry name" value="HTH_ARAC_FAMILY_1"/>
    <property type="match status" value="1"/>
</dbReference>
<dbReference type="Pfam" id="PF07495">
    <property type="entry name" value="Y_Y_Y"/>
    <property type="match status" value="1"/>
</dbReference>
<dbReference type="SUPFAM" id="SSF63829">
    <property type="entry name" value="Calcium-dependent phosphotriesterase"/>
    <property type="match status" value="3"/>
</dbReference>
<dbReference type="Pfam" id="PF00072">
    <property type="entry name" value="Response_reg"/>
    <property type="match status" value="1"/>
</dbReference>
<keyword evidence="8" id="KW-0812">Transmembrane</keyword>
<dbReference type="FunFam" id="1.10.10.60:FF:000284">
    <property type="entry name" value="Two-component system sensor histidine kinase/response regulator"/>
    <property type="match status" value="1"/>
</dbReference>
<feature type="domain" description="HTH araC/xylS-type" evidence="9">
    <location>
        <begin position="1284"/>
        <end position="1383"/>
    </location>
</feature>
<evidence type="ECO:0000256" key="8">
    <source>
        <dbReference type="SAM" id="Phobius"/>
    </source>
</evidence>
<protein>
    <recommendedName>
        <fullName evidence="2">histidine kinase</fullName>
        <ecNumber evidence="2">2.7.13.3</ecNumber>
    </recommendedName>
</protein>
<dbReference type="Proteomes" id="UP000078459">
    <property type="component" value="Unassembled WGS sequence"/>
</dbReference>
<gene>
    <name evidence="12" type="ORF">A5893_02645</name>
</gene>
<feature type="domain" description="Histidine kinase" evidence="10">
    <location>
        <begin position="860"/>
        <end position="1086"/>
    </location>
</feature>
<dbReference type="EMBL" id="LWHJ01000011">
    <property type="protein sequence ID" value="OAQ42031.1"/>
    <property type="molecule type" value="Genomic_DNA"/>
</dbReference>
<dbReference type="OrthoDB" id="9809670at2"/>
<dbReference type="CDD" id="cd00075">
    <property type="entry name" value="HATPase"/>
    <property type="match status" value="1"/>
</dbReference>
<keyword evidence="5" id="KW-0238">DNA-binding</keyword>
<dbReference type="Gene3D" id="3.40.50.2300">
    <property type="match status" value="1"/>
</dbReference>